<organism evidence="1">
    <name type="scientific">marine sediment metagenome</name>
    <dbReference type="NCBI Taxonomy" id="412755"/>
    <lineage>
        <taxon>unclassified sequences</taxon>
        <taxon>metagenomes</taxon>
        <taxon>ecological metagenomes</taxon>
    </lineage>
</organism>
<gene>
    <name evidence="1" type="ORF">LCGC14_0873010</name>
</gene>
<comment type="caution">
    <text evidence="1">The sequence shown here is derived from an EMBL/GenBank/DDBJ whole genome shotgun (WGS) entry which is preliminary data.</text>
</comment>
<sequence>MAWSELTARPEVNKIFRKLKLKYTLRRILEASGYTIQILHESELSIPTVVEILALFPDFIYVEFVPNTPFAEEATGDTYNYKGD</sequence>
<reference evidence="1" key="1">
    <citation type="journal article" date="2015" name="Nature">
        <title>Complex archaea that bridge the gap between prokaryotes and eukaryotes.</title>
        <authorList>
            <person name="Spang A."/>
            <person name="Saw J.H."/>
            <person name="Jorgensen S.L."/>
            <person name="Zaremba-Niedzwiedzka K."/>
            <person name="Martijn J."/>
            <person name="Lind A.E."/>
            <person name="van Eijk R."/>
            <person name="Schleper C."/>
            <person name="Guy L."/>
            <person name="Ettema T.J."/>
        </authorList>
    </citation>
    <scope>NUCLEOTIDE SEQUENCE</scope>
</reference>
<name>A0A0F9SB50_9ZZZZ</name>
<dbReference type="AlphaFoldDB" id="A0A0F9SB50"/>
<protein>
    <submittedName>
        <fullName evidence="1">Uncharacterized protein</fullName>
    </submittedName>
</protein>
<dbReference type="EMBL" id="LAZR01002706">
    <property type="protein sequence ID" value="KKN26608.1"/>
    <property type="molecule type" value="Genomic_DNA"/>
</dbReference>
<evidence type="ECO:0000313" key="1">
    <source>
        <dbReference type="EMBL" id="KKN26608.1"/>
    </source>
</evidence>
<accession>A0A0F9SB50</accession>
<proteinExistence type="predicted"/>